<protein>
    <submittedName>
        <fullName evidence="2">Uncharacterized protein</fullName>
    </submittedName>
</protein>
<evidence type="ECO:0000256" key="1">
    <source>
        <dbReference type="SAM" id="MobiDB-lite"/>
    </source>
</evidence>
<gene>
    <name evidence="2" type="ORF">Acr_21g0000650</name>
</gene>
<name>A0A7J0GF90_9ERIC</name>
<dbReference type="Proteomes" id="UP000585474">
    <property type="component" value="Unassembled WGS sequence"/>
</dbReference>
<dbReference type="OrthoDB" id="524326at2759"/>
<accession>A0A7J0GF90</accession>
<keyword evidence="3" id="KW-1185">Reference proteome</keyword>
<dbReference type="EMBL" id="BJWL01000021">
    <property type="protein sequence ID" value="GFZ09466.1"/>
    <property type="molecule type" value="Genomic_DNA"/>
</dbReference>
<proteinExistence type="predicted"/>
<evidence type="ECO:0000313" key="3">
    <source>
        <dbReference type="Proteomes" id="UP000585474"/>
    </source>
</evidence>
<feature type="compositionally biased region" description="Basic and acidic residues" evidence="1">
    <location>
        <begin position="156"/>
        <end position="167"/>
    </location>
</feature>
<organism evidence="2 3">
    <name type="scientific">Actinidia rufa</name>
    <dbReference type="NCBI Taxonomy" id="165716"/>
    <lineage>
        <taxon>Eukaryota</taxon>
        <taxon>Viridiplantae</taxon>
        <taxon>Streptophyta</taxon>
        <taxon>Embryophyta</taxon>
        <taxon>Tracheophyta</taxon>
        <taxon>Spermatophyta</taxon>
        <taxon>Magnoliopsida</taxon>
        <taxon>eudicotyledons</taxon>
        <taxon>Gunneridae</taxon>
        <taxon>Pentapetalae</taxon>
        <taxon>asterids</taxon>
        <taxon>Ericales</taxon>
        <taxon>Actinidiaceae</taxon>
        <taxon>Actinidia</taxon>
    </lineage>
</organism>
<comment type="caution">
    <text evidence="2">The sequence shown here is derived from an EMBL/GenBank/DDBJ whole genome shotgun (WGS) entry which is preliminary data.</text>
</comment>
<evidence type="ECO:0000313" key="2">
    <source>
        <dbReference type="EMBL" id="GFZ09466.1"/>
    </source>
</evidence>
<reference evidence="2 3" key="1">
    <citation type="submission" date="2019-07" db="EMBL/GenBank/DDBJ databases">
        <title>De Novo Assembly of kiwifruit Actinidia rufa.</title>
        <authorList>
            <person name="Sugita-Konishi S."/>
            <person name="Sato K."/>
            <person name="Mori E."/>
            <person name="Abe Y."/>
            <person name="Kisaki G."/>
            <person name="Hamano K."/>
            <person name="Suezawa K."/>
            <person name="Otani M."/>
            <person name="Fukuda T."/>
            <person name="Manabe T."/>
            <person name="Gomi K."/>
            <person name="Tabuchi M."/>
            <person name="Akimitsu K."/>
            <person name="Kataoka I."/>
        </authorList>
    </citation>
    <scope>NUCLEOTIDE SEQUENCE [LARGE SCALE GENOMIC DNA]</scope>
    <source>
        <strain evidence="3">cv. Fuchu</strain>
    </source>
</reference>
<sequence length="167" mass="18686">MHLILFRVHMQITGTPHADNLFQSKSTYTFDSVPSTPQDLFQQKSTFAFDSVPSTPMYNFSNSPRRFSEGSEEHAFGSFSRFDSFNTHDSGFFPPGGVPHETLKLVKGSFNLGTMVGLILSVAQKTLMIPVVSNLFDDMDPFGSTGPFKTSLESQTPRRDSDNWRAF</sequence>
<dbReference type="AlphaFoldDB" id="A0A7J0GF90"/>
<feature type="region of interest" description="Disordered" evidence="1">
    <location>
        <begin position="146"/>
        <end position="167"/>
    </location>
</feature>